<evidence type="ECO:0000313" key="3">
    <source>
        <dbReference type="EnsemblProtists" id="EKX46510"/>
    </source>
</evidence>
<dbReference type="EnsemblProtists" id="EKX46510">
    <property type="protein sequence ID" value="EKX46510"/>
    <property type="gene ID" value="GUITHDRAFT_70530"/>
</dbReference>
<dbReference type="Gene3D" id="3.90.180.10">
    <property type="entry name" value="Medium-chain alcohol dehydrogenases, catalytic domain"/>
    <property type="match status" value="1"/>
</dbReference>
<gene>
    <name evidence="2" type="ORF">GUITHDRAFT_70530</name>
</gene>
<dbReference type="Proteomes" id="UP000011087">
    <property type="component" value="Unassembled WGS sequence"/>
</dbReference>
<protein>
    <recommendedName>
        <fullName evidence="1">Enoyl reductase (ER) domain-containing protein</fullName>
    </recommendedName>
</protein>
<feature type="domain" description="Enoyl reductase (ER)" evidence="1">
    <location>
        <begin position="5"/>
        <end position="318"/>
    </location>
</feature>
<dbReference type="SMART" id="SM00829">
    <property type="entry name" value="PKS_ER"/>
    <property type="match status" value="1"/>
</dbReference>
<feature type="non-terminal residue" evidence="2">
    <location>
        <position position="320"/>
    </location>
</feature>
<name>L1JEH1_GUITC</name>
<reference evidence="4" key="2">
    <citation type="submission" date="2012-11" db="EMBL/GenBank/DDBJ databases">
        <authorList>
            <person name="Kuo A."/>
            <person name="Curtis B.A."/>
            <person name="Tanifuji G."/>
            <person name="Burki F."/>
            <person name="Gruber A."/>
            <person name="Irimia M."/>
            <person name="Maruyama S."/>
            <person name="Arias M.C."/>
            <person name="Ball S.G."/>
            <person name="Gile G.H."/>
            <person name="Hirakawa Y."/>
            <person name="Hopkins J.F."/>
            <person name="Rensing S.A."/>
            <person name="Schmutz J."/>
            <person name="Symeonidi A."/>
            <person name="Elias M."/>
            <person name="Eveleigh R.J."/>
            <person name="Herman E.K."/>
            <person name="Klute M.J."/>
            <person name="Nakayama T."/>
            <person name="Obornik M."/>
            <person name="Reyes-Prieto A."/>
            <person name="Armbrust E.V."/>
            <person name="Aves S.J."/>
            <person name="Beiko R.G."/>
            <person name="Coutinho P."/>
            <person name="Dacks J.B."/>
            <person name="Durnford D.G."/>
            <person name="Fast N.M."/>
            <person name="Green B.R."/>
            <person name="Grisdale C."/>
            <person name="Hempe F."/>
            <person name="Henrissat B."/>
            <person name="Hoppner M.P."/>
            <person name="Ishida K.-I."/>
            <person name="Kim E."/>
            <person name="Koreny L."/>
            <person name="Kroth P.G."/>
            <person name="Liu Y."/>
            <person name="Malik S.-B."/>
            <person name="Maier U.G."/>
            <person name="McRose D."/>
            <person name="Mock T."/>
            <person name="Neilson J.A."/>
            <person name="Onodera N.T."/>
            <person name="Poole A.M."/>
            <person name="Pritham E.J."/>
            <person name="Richards T.A."/>
            <person name="Rocap G."/>
            <person name="Roy S.W."/>
            <person name="Sarai C."/>
            <person name="Schaack S."/>
            <person name="Shirato S."/>
            <person name="Slamovits C.H."/>
            <person name="Spencer D.F."/>
            <person name="Suzuki S."/>
            <person name="Worden A.Z."/>
            <person name="Zauner S."/>
            <person name="Barry K."/>
            <person name="Bell C."/>
            <person name="Bharti A.K."/>
            <person name="Crow J.A."/>
            <person name="Grimwood J."/>
            <person name="Kramer R."/>
            <person name="Lindquist E."/>
            <person name="Lucas S."/>
            <person name="Salamov A."/>
            <person name="McFadden G.I."/>
            <person name="Lane C.E."/>
            <person name="Keeling P.J."/>
            <person name="Gray M.W."/>
            <person name="Grigoriev I.V."/>
            <person name="Archibald J.M."/>
        </authorList>
    </citation>
    <scope>NUCLEOTIDE SEQUENCE</scope>
    <source>
        <strain evidence="4">CCMP2712</strain>
    </source>
</reference>
<dbReference type="PANTHER" id="PTHR44013:SF1">
    <property type="entry name" value="ZINC-TYPE ALCOHOL DEHYDROGENASE-LIKE PROTEIN C16A3.02C"/>
    <property type="match status" value="1"/>
</dbReference>
<dbReference type="CDD" id="cd08267">
    <property type="entry name" value="MDR1"/>
    <property type="match status" value="1"/>
</dbReference>
<keyword evidence="4" id="KW-1185">Reference proteome</keyword>
<dbReference type="InterPro" id="IPR011032">
    <property type="entry name" value="GroES-like_sf"/>
</dbReference>
<dbReference type="InterPro" id="IPR052733">
    <property type="entry name" value="Chloroplast_QOR"/>
</dbReference>
<evidence type="ECO:0000259" key="1">
    <source>
        <dbReference type="SMART" id="SM00829"/>
    </source>
</evidence>
<dbReference type="eggNOG" id="KOG1198">
    <property type="taxonomic scope" value="Eukaryota"/>
</dbReference>
<dbReference type="GO" id="GO:0016491">
    <property type="term" value="F:oxidoreductase activity"/>
    <property type="evidence" value="ECO:0007669"/>
    <property type="project" value="InterPro"/>
</dbReference>
<dbReference type="SUPFAM" id="SSF50129">
    <property type="entry name" value="GroES-like"/>
    <property type="match status" value="1"/>
</dbReference>
<dbReference type="STRING" id="905079.L1JEH1"/>
<dbReference type="InterPro" id="IPR013154">
    <property type="entry name" value="ADH-like_N"/>
</dbReference>
<dbReference type="AlphaFoldDB" id="L1JEH1"/>
<dbReference type="InterPro" id="IPR020843">
    <property type="entry name" value="ER"/>
</dbReference>
<dbReference type="Pfam" id="PF13602">
    <property type="entry name" value="ADH_zinc_N_2"/>
    <property type="match status" value="1"/>
</dbReference>
<dbReference type="SUPFAM" id="SSF51735">
    <property type="entry name" value="NAD(P)-binding Rossmann-fold domains"/>
    <property type="match status" value="1"/>
</dbReference>
<dbReference type="InterPro" id="IPR036291">
    <property type="entry name" value="NAD(P)-bd_dom_sf"/>
</dbReference>
<dbReference type="Pfam" id="PF08240">
    <property type="entry name" value="ADH_N"/>
    <property type="match status" value="1"/>
</dbReference>
<sequence length="320" mass="34726">MGKLKSTEVLPWQLASSTGVTAPQVLVEVHAAGVNPTDWKQRKGTLSQIFPLTLPCILGIDFSGRVVRAGEDASFSEGDEVFGRQTLHRMTELNGSYAEYCIVDSQDIFHKPENLSHKEAAGVPHACLAAYACLARIGKLLEKRTAIDKAVFILGGSGGVGTFAVQLAKHHFGCYVIASSSSKNAELLRSLGADEVLDYEDPAFLKSMGYTKVDAIVDCVGGDDYWVAFKPSLKADGVYVTLIQADYFMRQISNRIGAAQNYHILTGSQLQSSDLKIIASLLEEGTLKVVQEKSFSLYDIALAHELSETRHAVGKIVIEI</sequence>
<reference evidence="3" key="3">
    <citation type="submission" date="2016-03" db="UniProtKB">
        <authorList>
            <consortium name="EnsemblProtists"/>
        </authorList>
    </citation>
    <scope>IDENTIFICATION</scope>
</reference>
<proteinExistence type="predicted"/>
<dbReference type="HOGENOM" id="CLU_026673_3_3_1"/>
<dbReference type="EMBL" id="JH992994">
    <property type="protein sequence ID" value="EKX46510.1"/>
    <property type="molecule type" value="Genomic_DNA"/>
</dbReference>
<evidence type="ECO:0000313" key="2">
    <source>
        <dbReference type="EMBL" id="EKX46510.1"/>
    </source>
</evidence>
<dbReference type="Gene3D" id="3.40.50.720">
    <property type="entry name" value="NAD(P)-binding Rossmann-like Domain"/>
    <property type="match status" value="1"/>
</dbReference>
<dbReference type="OrthoDB" id="48317at2759"/>
<dbReference type="PaxDb" id="55529-EKX46510"/>
<dbReference type="GeneID" id="17303190"/>
<dbReference type="PANTHER" id="PTHR44013">
    <property type="entry name" value="ZINC-TYPE ALCOHOL DEHYDROGENASE-LIKE PROTEIN C16A3.02C"/>
    <property type="match status" value="1"/>
</dbReference>
<accession>L1JEH1</accession>
<organism evidence="2">
    <name type="scientific">Guillardia theta (strain CCMP2712)</name>
    <name type="common">Cryptophyte</name>
    <dbReference type="NCBI Taxonomy" id="905079"/>
    <lineage>
        <taxon>Eukaryota</taxon>
        <taxon>Cryptophyceae</taxon>
        <taxon>Pyrenomonadales</taxon>
        <taxon>Geminigeraceae</taxon>
        <taxon>Guillardia</taxon>
    </lineage>
</organism>
<dbReference type="RefSeq" id="XP_005833490.1">
    <property type="nucleotide sequence ID" value="XM_005833433.1"/>
</dbReference>
<reference evidence="2 4" key="1">
    <citation type="journal article" date="2012" name="Nature">
        <title>Algal genomes reveal evolutionary mosaicism and the fate of nucleomorphs.</title>
        <authorList>
            <consortium name="DOE Joint Genome Institute"/>
            <person name="Curtis B.A."/>
            <person name="Tanifuji G."/>
            <person name="Burki F."/>
            <person name="Gruber A."/>
            <person name="Irimia M."/>
            <person name="Maruyama S."/>
            <person name="Arias M.C."/>
            <person name="Ball S.G."/>
            <person name="Gile G.H."/>
            <person name="Hirakawa Y."/>
            <person name="Hopkins J.F."/>
            <person name="Kuo A."/>
            <person name="Rensing S.A."/>
            <person name="Schmutz J."/>
            <person name="Symeonidi A."/>
            <person name="Elias M."/>
            <person name="Eveleigh R.J."/>
            <person name="Herman E.K."/>
            <person name="Klute M.J."/>
            <person name="Nakayama T."/>
            <person name="Obornik M."/>
            <person name="Reyes-Prieto A."/>
            <person name="Armbrust E.V."/>
            <person name="Aves S.J."/>
            <person name="Beiko R.G."/>
            <person name="Coutinho P."/>
            <person name="Dacks J.B."/>
            <person name="Durnford D.G."/>
            <person name="Fast N.M."/>
            <person name="Green B.R."/>
            <person name="Grisdale C.J."/>
            <person name="Hempel F."/>
            <person name="Henrissat B."/>
            <person name="Hoppner M.P."/>
            <person name="Ishida K."/>
            <person name="Kim E."/>
            <person name="Koreny L."/>
            <person name="Kroth P.G."/>
            <person name="Liu Y."/>
            <person name="Malik S.B."/>
            <person name="Maier U.G."/>
            <person name="McRose D."/>
            <person name="Mock T."/>
            <person name="Neilson J.A."/>
            <person name="Onodera N.T."/>
            <person name="Poole A.M."/>
            <person name="Pritham E.J."/>
            <person name="Richards T.A."/>
            <person name="Rocap G."/>
            <person name="Roy S.W."/>
            <person name="Sarai C."/>
            <person name="Schaack S."/>
            <person name="Shirato S."/>
            <person name="Slamovits C.H."/>
            <person name="Spencer D.F."/>
            <person name="Suzuki S."/>
            <person name="Worden A.Z."/>
            <person name="Zauner S."/>
            <person name="Barry K."/>
            <person name="Bell C."/>
            <person name="Bharti A.K."/>
            <person name="Crow J.A."/>
            <person name="Grimwood J."/>
            <person name="Kramer R."/>
            <person name="Lindquist E."/>
            <person name="Lucas S."/>
            <person name="Salamov A."/>
            <person name="McFadden G.I."/>
            <person name="Lane C.E."/>
            <person name="Keeling P.J."/>
            <person name="Gray M.W."/>
            <person name="Grigoriev I.V."/>
            <person name="Archibald J.M."/>
        </authorList>
    </citation>
    <scope>NUCLEOTIDE SEQUENCE</scope>
    <source>
        <strain evidence="2 4">CCMP2712</strain>
    </source>
</reference>
<dbReference type="KEGG" id="gtt:GUITHDRAFT_70530"/>
<dbReference type="OMA" id="QECHSFL"/>
<evidence type="ECO:0000313" key="4">
    <source>
        <dbReference type="Proteomes" id="UP000011087"/>
    </source>
</evidence>